<organism evidence="1 2">
    <name type="scientific">Rotaria magnacalcarata</name>
    <dbReference type="NCBI Taxonomy" id="392030"/>
    <lineage>
        <taxon>Eukaryota</taxon>
        <taxon>Metazoa</taxon>
        <taxon>Spiralia</taxon>
        <taxon>Gnathifera</taxon>
        <taxon>Rotifera</taxon>
        <taxon>Eurotatoria</taxon>
        <taxon>Bdelloidea</taxon>
        <taxon>Philodinida</taxon>
        <taxon>Philodinidae</taxon>
        <taxon>Rotaria</taxon>
    </lineage>
</organism>
<proteinExistence type="predicted"/>
<evidence type="ECO:0000313" key="1">
    <source>
        <dbReference type="EMBL" id="CAF2047546.1"/>
    </source>
</evidence>
<dbReference type="Proteomes" id="UP000663887">
    <property type="component" value="Unassembled WGS sequence"/>
</dbReference>
<dbReference type="AlphaFoldDB" id="A0A816PEC3"/>
<dbReference type="EMBL" id="CAJNRG010002443">
    <property type="protein sequence ID" value="CAF2047546.1"/>
    <property type="molecule type" value="Genomic_DNA"/>
</dbReference>
<comment type="caution">
    <text evidence="1">The sequence shown here is derived from an EMBL/GenBank/DDBJ whole genome shotgun (WGS) entry which is preliminary data.</text>
</comment>
<reference evidence="1" key="1">
    <citation type="submission" date="2021-02" db="EMBL/GenBank/DDBJ databases">
        <authorList>
            <person name="Nowell W R."/>
        </authorList>
    </citation>
    <scope>NUCLEOTIDE SEQUENCE</scope>
</reference>
<sequence length="421" mass="47011">MLSFVSIAEIEGFVYIFNALNTIISLLQNYRYTNFVLNIDAYRNLSDGADFPESIQQVFGVVIEMINTYIEAQPDSGTFSAFETQSLRIRQYINRLFMLQLRPDMRFLDAPIIQPNVVPVLAANHPHPFSIYIHLEFVRRIIAARLLTCYMVVEFAVDGARNVDLLEDLLADNLHPVIQIDLNNGSVSSRIRNGSEIVSHYIDTVDLLMFIDVAYYELQGPPPQEQDVIYELNLVENAAEPLPVLQDISAILNDSRAPDEEVMDDDDTWTTIDDEDEPSVILIEYQAEEPEVITIDDSDTDEDDGLCIGGPYQEGDTTYLDIGLNDGFVEAPDFNESITNTPSAIIHELPPLLPAACSTPNPPDLPPCDVVDLNDALIEETYNSEATAIFICPVVSESATEDFDAIHFRPIAASTPVPMEI</sequence>
<evidence type="ECO:0000313" key="2">
    <source>
        <dbReference type="Proteomes" id="UP000663887"/>
    </source>
</evidence>
<gene>
    <name evidence="1" type="ORF">XDN619_LOCUS7905</name>
</gene>
<accession>A0A816PEC3</accession>
<protein>
    <submittedName>
        <fullName evidence="1">Uncharacterized protein</fullName>
    </submittedName>
</protein>
<name>A0A816PEC3_9BILA</name>